<dbReference type="AlphaFoldDB" id="A0A9N7RAW6"/>
<dbReference type="InterPro" id="IPR019651">
    <property type="entry name" value="Glutamate_DH_NAD-spec"/>
</dbReference>
<dbReference type="Pfam" id="PF10712">
    <property type="entry name" value="NAD-GH"/>
    <property type="match status" value="1"/>
</dbReference>
<reference evidence="1" key="1">
    <citation type="submission" date="2019-12" db="EMBL/GenBank/DDBJ databases">
        <authorList>
            <person name="Scholes J."/>
        </authorList>
    </citation>
    <scope>NUCLEOTIDE SEQUENCE</scope>
</reference>
<comment type="caution">
    <text evidence="1">The sequence shown here is derived from an EMBL/GenBank/DDBJ whole genome shotgun (WGS) entry which is preliminary data.</text>
</comment>
<evidence type="ECO:0000313" key="1">
    <source>
        <dbReference type="EMBL" id="CAA0823570.1"/>
    </source>
</evidence>
<dbReference type="EMBL" id="CACSLK010024540">
    <property type="protein sequence ID" value="CAA0823570.1"/>
    <property type="molecule type" value="Genomic_DNA"/>
</dbReference>
<accession>A0A9N7RAW6</accession>
<dbReference type="OrthoDB" id="1739065at2759"/>
<name>A0A9N7RAW6_STRHE</name>
<gene>
    <name evidence="1" type="ORF">SHERM_20720</name>
</gene>
<proteinExistence type="predicted"/>
<sequence>MKLKPLICQTGWTHLFLFIVFYQFKSQGRIRRAQCFPWARYSLETERKRSYLEKQKVLHLLVTFAAQNSDRDSNTLNNGLVGVDALAKLFLQKVLHLLVNFAAQNSGLDNSTLSNGLAGLMLLQSYFP</sequence>
<evidence type="ECO:0000313" key="2">
    <source>
        <dbReference type="Proteomes" id="UP001153555"/>
    </source>
</evidence>
<protein>
    <submittedName>
        <fullName evidence="1">Uncharacterized protein</fullName>
    </submittedName>
</protein>
<keyword evidence="2" id="KW-1185">Reference proteome</keyword>
<organism evidence="1 2">
    <name type="scientific">Striga hermonthica</name>
    <name type="common">Purple witchweed</name>
    <name type="synonym">Buchnera hermonthica</name>
    <dbReference type="NCBI Taxonomy" id="68872"/>
    <lineage>
        <taxon>Eukaryota</taxon>
        <taxon>Viridiplantae</taxon>
        <taxon>Streptophyta</taxon>
        <taxon>Embryophyta</taxon>
        <taxon>Tracheophyta</taxon>
        <taxon>Spermatophyta</taxon>
        <taxon>Magnoliopsida</taxon>
        <taxon>eudicotyledons</taxon>
        <taxon>Gunneridae</taxon>
        <taxon>Pentapetalae</taxon>
        <taxon>asterids</taxon>
        <taxon>lamiids</taxon>
        <taxon>Lamiales</taxon>
        <taxon>Orobanchaceae</taxon>
        <taxon>Buchnereae</taxon>
        <taxon>Striga</taxon>
    </lineage>
</organism>
<dbReference type="Proteomes" id="UP001153555">
    <property type="component" value="Unassembled WGS sequence"/>
</dbReference>